<protein>
    <recommendedName>
        <fullName evidence="5">NodB homology domain-containing protein</fullName>
    </recommendedName>
</protein>
<gene>
    <name evidence="6" type="ORF">HMPREF0179_01192</name>
</gene>
<evidence type="ECO:0000256" key="4">
    <source>
        <dbReference type="SAM" id="SignalP"/>
    </source>
</evidence>
<dbReference type="OrthoDB" id="5352625at2"/>
<organism evidence="6 7">
    <name type="scientific">Bilophila wadsworthia (strain 3_1_6)</name>
    <dbReference type="NCBI Taxonomy" id="563192"/>
    <lineage>
        <taxon>Bacteria</taxon>
        <taxon>Pseudomonadati</taxon>
        <taxon>Thermodesulfobacteriota</taxon>
        <taxon>Desulfovibrionia</taxon>
        <taxon>Desulfovibrionales</taxon>
        <taxon>Desulfovibrionaceae</taxon>
        <taxon>Bilophila</taxon>
    </lineage>
</organism>
<dbReference type="GeneID" id="78086324"/>
<dbReference type="Gene3D" id="3.20.20.370">
    <property type="entry name" value="Glycoside hydrolase/deacetylase"/>
    <property type="match status" value="1"/>
</dbReference>
<accession>E5Y4S9</accession>
<dbReference type="GO" id="GO:0005975">
    <property type="term" value="P:carbohydrate metabolic process"/>
    <property type="evidence" value="ECO:0007669"/>
    <property type="project" value="InterPro"/>
</dbReference>
<evidence type="ECO:0000259" key="5">
    <source>
        <dbReference type="PROSITE" id="PS51677"/>
    </source>
</evidence>
<evidence type="ECO:0000256" key="2">
    <source>
        <dbReference type="ARBA" id="ARBA00022801"/>
    </source>
</evidence>
<feature type="domain" description="NodB homology" evidence="5">
    <location>
        <begin position="48"/>
        <end position="223"/>
    </location>
</feature>
<sequence length="319" mass="34962">MILARLIRVCASALLCAGVSLFPGNASADGAGTVVDGRAILKMSKGSNLCALTFDDGPSSHTERLMEILRERGIHATFFVVGKQVKYHPELIVRLQQEGHEIGNHTYSHKSLRHLSVDAQRSEILSVQELLRKLGVHSRYIRPPYGNFDANTVAIAKAEGADIMLWSIDSMDWSKRASIENMKTLISGQKLRGVFLFHDTHEQTIEALPEILDRLIADGCQFVTVSEYLAALRQDALPEGVNVASPAIQENPHQPVPPQGTQAEREAPQQLFQPGDVHEVRQPMAPRPKAAETPGAEQMAGHSTNMNDAEPAALRTSML</sequence>
<keyword evidence="2" id="KW-0378">Hydrolase</keyword>
<dbReference type="eggNOG" id="COG0726">
    <property type="taxonomic scope" value="Bacteria"/>
</dbReference>
<feature type="chain" id="PRO_5003203198" description="NodB homology domain-containing protein" evidence="4">
    <location>
        <begin position="29"/>
        <end position="319"/>
    </location>
</feature>
<dbReference type="STRING" id="563192.HMPREF0179_01192"/>
<dbReference type="GO" id="GO:0046872">
    <property type="term" value="F:metal ion binding"/>
    <property type="evidence" value="ECO:0007669"/>
    <property type="project" value="UniProtKB-KW"/>
</dbReference>
<name>E5Y4S9_BILW3</name>
<proteinExistence type="predicted"/>
<evidence type="ECO:0000256" key="3">
    <source>
        <dbReference type="SAM" id="MobiDB-lite"/>
    </source>
</evidence>
<dbReference type="InterPro" id="IPR002509">
    <property type="entry name" value="NODB_dom"/>
</dbReference>
<feature type="region of interest" description="Disordered" evidence="3">
    <location>
        <begin position="284"/>
        <end position="319"/>
    </location>
</feature>
<reference evidence="6 7" key="1">
    <citation type="submission" date="2010-10" db="EMBL/GenBank/DDBJ databases">
        <authorList>
            <consortium name="The Broad Institute Genome Sequencing Platform"/>
            <person name="Ward D."/>
            <person name="Earl A."/>
            <person name="Feldgarden M."/>
            <person name="Young S.K."/>
            <person name="Gargeya S."/>
            <person name="Zeng Q."/>
            <person name="Alvarado L."/>
            <person name="Berlin A."/>
            <person name="Bochicchio J."/>
            <person name="Chapman S.B."/>
            <person name="Chen Z."/>
            <person name="Freedman E."/>
            <person name="Gellesch M."/>
            <person name="Goldberg J."/>
            <person name="Griggs A."/>
            <person name="Gujja S."/>
            <person name="Heilman E."/>
            <person name="Heiman D."/>
            <person name="Howarth C."/>
            <person name="Mehta T."/>
            <person name="Neiman D."/>
            <person name="Pearson M."/>
            <person name="Roberts A."/>
            <person name="Saif S."/>
            <person name="Shea T."/>
            <person name="Shenoy N."/>
            <person name="Sisk P."/>
            <person name="Stolte C."/>
            <person name="Sykes S."/>
            <person name="White J."/>
            <person name="Yandava C."/>
            <person name="Allen-Vercoe E."/>
            <person name="Sibley C."/>
            <person name="Ambrose C.E."/>
            <person name="Strauss J."/>
            <person name="Daigneault M."/>
            <person name="Haas B."/>
            <person name="Nusbaum C."/>
            <person name="Birren B."/>
        </authorList>
    </citation>
    <scope>NUCLEOTIDE SEQUENCE [LARGE SCALE GENOMIC DNA]</scope>
    <source>
        <strain evidence="6 7">3_1_6</strain>
    </source>
</reference>
<dbReference type="EMBL" id="ADCP02000001">
    <property type="protein sequence ID" value="EFV44996.1"/>
    <property type="molecule type" value="Genomic_DNA"/>
</dbReference>
<dbReference type="GO" id="GO:0016810">
    <property type="term" value="F:hydrolase activity, acting on carbon-nitrogen (but not peptide) bonds"/>
    <property type="evidence" value="ECO:0007669"/>
    <property type="project" value="InterPro"/>
</dbReference>
<dbReference type="AlphaFoldDB" id="E5Y4S9"/>
<dbReference type="SUPFAM" id="SSF88713">
    <property type="entry name" value="Glycoside hydrolase/deacetylase"/>
    <property type="match status" value="1"/>
</dbReference>
<dbReference type="Proteomes" id="UP000006034">
    <property type="component" value="Unassembled WGS sequence"/>
</dbReference>
<dbReference type="PANTHER" id="PTHR10587:SF133">
    <property type="entry name" value="CHITIN DEACETYLASE 1-RELATED"/>
    <property type="match status" value="1"/>
</dbReference>
<feature type="signal peptide" evidence="4">
    <location>
        <begin position="1"/>
        <end position="28"/>
    </location>
</feature>
<dbReference type="RefSeq" id="WP_005026132.1">
    <property type="nucleotide sequence ID" value="NZ_KE150238.1"/>
</dbReference>
<evidence type="ECO:0000313" key="6">
    <source>
        <dbReference type="EMBL" id="EFV44996.1"/>
    </source>
</evidence>
<evidence type="ECO:0000256" key="1">
    <source>
        <dbReference type="ARBA" id="ARBA00022723"/>
    </source>
</evidence>
<reference evidence="6 7" key="2">
    <citation type="submission" date="2013-04" db="EMBL/GenBank/DDBJ databases">
        <title>The Genome Sequence of Bilophila wadsworthia 3_1_6.</title>
        <authorList>
            <consortium name="The Broad Institute Genomics Platform"/>
            <person name="Earl A."/>
            <person name="Ward D."/>
            <person name="Feldgarden M."/>
            <person name="Gevers D."/>
            <person name="Sibley C."/>
            <person name="Strauss J."/>
            <person name="Allen-Vercoe E."/>
            <person name="Walker B."/>
            <person name="Young S."/>
            <person name="Zeng Q."/>
            <person name="Gargeya S."/>
            <person name="Fitzgerald M."/>
            <person name="Haas B."/>
            <person name="Abouelleil A."/>
            <person name="Allen A.W."/>
            <person name="Alvarado L."/>
            <person name="Arachchi H.M."/>
            <person name="Berlin A.M."/>
            <person name="Chapman S.B."/>
            <person name="Gainer-Dewar J."/>
            <person name="Goldberg J."/>
            <person name="Griggs A."/>
            <person name="Gujja S."/>
            <person name="Hansen M."/>
            <person name="Howarth C."/>
            <person name="Imamovic A."/>
            <person name="Ireland A."/>
            <person name="Larimer J."/>
            <person name="McCowan C."/>
            <person name="Murphy C."/>
            <person name="Pearson M."/>
            <person name="Poon T.W."/>
            <person name="Priest M."/>
            <person name="Roberts A."/>
            <person name="Saif S."/>
            <person name="Shea T."/>
            <person name="Sisk P."/>
            <person name="Sykes S."/>
            <person name="Wortman J."/>
            <person name="Nusbaum C."/>
            <person name="Birren B."/>
        </authorList>
    </citation>
    <scope>NUCLEOTIDE SEQUENCE [LARGE SCALE GENOMIC DNA]</scope>
    <source>
        <strain evidence="6 7">3_1_6</strain>
    </source>
</reference>
<dbReference type="InterPro" id="IPR050248">
    <property type="entry name" value="Polysacc_deacetylase_ArnD"/>
</dbReference>
<dbReference type="Pfam" id="PF01522">
    <property type="entry name" value="Polysacc_deac_1"/>
    <property type="match status" value="1"/>
</dbReference>
<dbReference type="CDD" id="cd10917">
    <property type="entry name" value="CE4_NodB_like_6s_7s"/>
    <property type="match status" value="1"/>
</dbReference>
<keyword evidence="4" id="KW-0732">Signal</keyword>
<dbReference type="PANTHER" id="PTHR10587">
    <property type="entry name" value="GLYCOSYL TRANSFERASE-RELATED"/>
    <property type="match status" value="1"/>
</dbReference>
<comment type="caution">
    <text evidence="6">The sequence shown here is derived from an EMBL/GenBank/DDBJ whole genome shotgun (WGS) entry which is preliminary data.</text>
</comment>
<dbReference type="GO" id="GO:0016020">
    <property type="term" value="C:membrane"/>
    <property type="evidence" value="ECO:0007669"/>
    <property type="project" value="TreeGrafter"/>
</dbReference>
<dbReference type="PROSITE" id="PS51677">
    <property type="entry name" value="NODB"/>
    <property type="match status" value="1"/>
</dbReference>
<keyword evidence="1" id="KW-0479">Metal-binding</keyword>
<evidence type="ECO:0000313" key="7">
    <source>
        <dbReference type="Proteomes" id="UP000006034"/>
    </source>
</evidence>
<keyword evidence="7" id="KW-1185">Reference proteome</keyword>
<dbReference type="HOGENOM" id="CLU_021264_0_2_7"/>
<dbReference type="InterPro" id="IPR011330">
    <property type="entry name" value="Glyco_hydro/deAcase_b/a-brl"/>
</dbReference>